<gene>
    <name evidence="2" type="ORF">BE221DRAFT_79141</name>
</gene>
<dbReference type="AlphaFoldDB" id="A0A1Y5I7W0"/>
<reference evidence="2" key="1">
    <citation type="submission" date="2017-04" db="EMBL/GenBank/DDBJ databases">
        <title>Population genomics of picophytoplankton unveils novel chromosome hypervariability.</title>
        <authorList>
            <consortium name="DOE Joint Genome Institute"/>
            <person name="Blanc-Mathieu R."/>
            <person name="Krasovec M."/>
            <person name="Hebrard M."/>
            <person name="Yau S."/>
            <person name="Desgranges E."/>
            <person name="Martin J."/>
            <person name="Schackwitz W."/>
            <person name="Kuo A."/>
            <person name="Salin G."/>
            <person name="Donnadieu C."/>
            <person name="Desdevises Y."/>
            <person name="Sanchez-Ferandin S."/>
            <person name="Moreau H."/>
            <person name="Rivals E."/>
            <person name="Grigoriev I.V."/>
            <person name="Grimsley N."/>
            <person name="Eyre-Walker A."/>
            <person name="Piganeau G."/>
        </authorList>
    </citation>
    <scope>NUCLEOTIDE SEQUENCE [LARGE SCALE GENOMIC DNA]</scope>
    <source>
        <strain evidence="2">RCC 1115</strain>
    </source>
</reference>
<organism evidence="2">
    <name type="scientific">Ostreococcus tauri</name>
    <name type="common">Marine green alga</name>
    <dbReference type="NCBI Taxonomy" id="70448"/>
    <lineage>
        <taxon>Eukaryota</taxon>
        <taxon>Viridiplantae</taxon>
        <taxon>Chlorophyta</taxon>
        <taxon>Mamiellophyceae</taxon>
        <taxon>Mamiellales</taxon>
        <taxon>Bathycoccaceae</taxon>
        <taxon>Ostreococcus</taxon>
    </lineage>
</organism>
<feature type="compositionally biased region" description="Basic and acidic residues" evidence="1">
    <location>
        <begin position="1"/>
        <end position="12"/>
    </location>
</feature>
<dbReference type="EMBL" id="KZ155826">
    <property type="protein sequence ID" value="OUS44163.1"/>
    <property type="molecule type" value="Genomic_DNA"/>
</dbReference>
<feature type="region of interest" description="Disordered" evidence="1">
    <location>
        <begin position="1"/>
        <end position="64"/>
    </location>
</feature>
<evidence type="ECO:0000256" key="1">
    <source>
        <dbReference type="SAM" id="MobiDB-lite"/>
    </source>
</evidence>
<sequence length="64" mass="6947">MAYARADADEPSPKVTATWAKSAAKNSPTSLQKPRPCDPPAQDARRDRLSPPRVMAVDASRARN</sequence>
<proteinExistence type="predicted"/>
<protein>
    <submittedName>
        <fullName evidence="2">Uncharacterized protein</fullName>
    </submittedName>
</protein>
<dbReference type="Proteomes" id="UP000195557">
    <property type="component" value="Unassembled WGS sequence"/>
</dbReference>
<evidence type="ECO:0000313" key="2">
    <source>
        <dbReference type="EMBL" id="OUS44163.1"/>
    </source>
</evidence>
<name>A0A1Y5I7W0_OSTTA</name>
<accession>A0A1Y5I7W0</accession>